<dbReference type="HOGENOM" id="CLU_109331_0_0_4"/>
<evidence type="ECO:0000256" key="1">
    <source>
        <dbReference type="SAM" id="Coils"/>
    </source>
</evidence>
<name>A0A0U1RJF7_NEIMA</name>
<feature type="signal peptide" evidence="2">
    <location>
        <begin position="1"/>
        <end position="16"/>
    </location>
</feature>
<keyword evidence="1" id="KW-0175">Coiled coil</keyword>
<dbReference type="AlphaFoldDB" id="A0A0U1RJF7"/>
<dbReference type="Pfam" id="PF13174">
    <property type="entry name" value="TPR_6"/>
    <property type="match status" value="1"/>
</dbReference>
<feature type="coiled-coil region" evidence="1">
    <location>
        <begin position="54"/>
        <end position="81"/>
    </location>
</feature>
<evidence type="ECO:0000256" key="2">
    <source>
        <dbReference type="SAM" id="SignalP"/>
    </source>
</evidence>
<dbReference type="Proteomes" id="UP000000626">
    <property type="component" value="Chromosome"/>
</dbReference>
<dbReference type="Gene3D" id="1.25.40.10">
    <property type="entry name" value="Tetratricopeptide repeat domain"/>
    <property type="match status" value="1"/>
</dbReference>
<sequence>MKTKLPLFIIWLSVSAACSSPVSRNIQDMRLEPQAEAGSSDAIPYPVPTLQDRLDYLEGTLVRLSNEVETLNGKVKALEHAKTHPSSRAYVQKLDDRKLKEHYLNTEGGSASAHTVETAQNLYNQALKHYKSGRFSAAASLLKGADGGDGGSIAQRSMYLLLQSRARMGNCESVIEIGGRYANRFKDSPTAPEAMFKIGECQYRLQQKDIARATWRSLIQTYPGSPAAKRAAAAVRKR</sequence>
<gene>
    <name evidence="3" type="ordered locus">NMA1652</name>
</gene>
<dbReference type="InterPro" id="IPR011990">
    <property type="entry name" value="TPR-like_helical_dom_sf"/>
</dbReference>
<dbReference type="PROSITE" id="PS51257">
    <property type="entry name" value="PROKAR_LIPOPROTEIN"/>
    <property type="match status" value="1"/>
</dbReference>
<dbReference type="EnsemblBacteria" id="CAM08787">
    <property type="protein sequence ID" value="CAM08787"/>
    <property type="gene ID" value="NMA1652"/>
</dbReference>
<dbReference type="EMBL" id="AL157959">
    <property type="protein sequence ID" value="CAM08787.1"/>
    <property type="molecule type" value="Genomic_DNA"/>
</dbReference>
<organism evidence="3 4">
    <name type="scientific">Neisseria meningitidis serogroup A / serotype 4A (strain DSM 15465 / Z2491)</name>
    <dbReference type="NCBI Taxonomy" id="122587"/>
    <lineage>
        <taxon>Bacteria</taxon>
        <taxon>Pseudomonadati</taxon>
        <taxon>Pseudomonadota</taxon>
        <taxon>Betaproteobacteria</taxon>
        <taxon>Neisseriales</taxon>
        <taxon>Neisseriaceae</taxon>
        <taxon>Neisseria</taxon>
    </lineage>
</organism>
<dbReference type="RefSeq" id="WP_002246266.1">
    <property type="nucleotide sequence ID" value="NC_003116.1"/>
</dbReference>
<keyword evidence="2" id="KW-0732">Signal</keyword>
<dbReference type="InterPro" id="IPR019734">
    <property type="entry name" value="TPR_rpt"/>
</dbReference>
<accession>A0A0U1RJF7</accession>
<dbReference type="SUPFAM" id="SSF48452">
    <property type="entry name" value="TPR-like"/>
    <property type="match status" value="1"/>
</dbReference>
<protein>
    <submittedName>
        <fullName evidence="3">Periplasmic protein</fullName>
    </submittedName>
</protein>
<reference evidence="3 4" key="1">
    <citation type="journal article" date="2000" name="Nature">
        <title>Complete DNA sequence of a serogroup A strain of Neisseria meningitidis Z2491.</title>
        <authorList>
            <person name="Parkhill J."/>
            <person name="Achtman M."/>
            <person name="James K.D."/>
            <person name="Bentley S.D."/>
            <person name="Churcher C."/>
            <person name="Klee S.R."/>
            <person name="Morelli G."/>
            <person name="Basham D."/>
            <person name="Brown D."/>
            <person name="Chillingworth T."/>
            <person name="Davies R.M."/>
            <person name="Davis P."/>
            <person name="Devlin K."/>
            <person name="Feltwell T."/>
            <person name="Hamlin N."/>
            <person name="Holroyd S."/>
            <person name="Jagels K."/>
            <person name="Leather S."/>
            <person name="Moule S."/>
            <person name="Mungall K."/>
            <person name="Quail M.A."/>
            <person name="Rajandream M.A."/>
            <person name="Rutherford K.M."/>
            <person name="Simmonds M."/>
            <person name="Skelton J."/>
            <person name="Whitehead S."/>
            <person name="Spratt B.G."/>
            <person name="Barrell B.G."/>
        </authorList>
    </citation>
    <scope>NUCLEOTIDE SEQUENCE [LARGE SCALE GENOMIC DNA]</scope>
    <source>
        <strain evidence="4">DSM 15465 / Z2491</strain>
    </source>
</reference>
<evidence type="ECO:0000313" key="4">
    <source>
        <dbReference type="Proteomes" id="UP000000626"/>
    </source>
</evidence>
<proteinExistence type="predicted"/>
<evidence type="ECO:0000313" key="3">
    <source>
        <dbReference type="EMBL" id="CAM08787.1"/>
    </source>
</evidence>
<dbReference type="KEGG" id="nma:NMA1652"/>
<dbReference type="GeneID" id="93387931"/>
<feature type="chain" id="PRO_5006714243" evidence="2">
    <location>
        <begin position="17"/>
        <end position="238"/>
    </location>
</feature>